<reference evidence="1" key="1">
    <citation type="submission" date="2020-12" db="EMBL/GenBank/DDBJ databases">
        <title>Genomic characterization of non-nitrogen-fixing Frankia strains.</title>
        <authorList>
            <person name="Carlos-Shanley C."/>
            <person name="Guerra T."/>
            <person name="Hahn D."/>
        </authorList>
    </citation>
    <scope>NUCLEOTIDE SEQUENCE</scope>
    <source>
        <strain evidence="1">CN6</strain>
    </source>
</reference>
<gene>
    <name evidence="1" type="ORF">I7412_38000</name>
</gene>
<comment type="caution">
    <text evidence="1">The sequence shown here is derived from an EMBL/GenBank/DDBJ whole genome shotgun (WGS) entry which is preliminary data.</text>
</comment>
<dbReference type="RefSeq" id="WP_203004187.1">
    <property type="nucleotide sequence ID" value="NZ_JADWYU010000210.1"/>
</dbReference>
<dbReference type="Proteomes" id="UP000604475">
    <property type="component" value="Unassembled WGS sequence"/>
</dbReference>
<dbReference type="EMBL" id="JAEACQ010000352">
    <property type="protein sequence ID" value="MBL7632852.1"/>
    <property type="molecule type" value="Genomic_DNA"/>
</dbReference>
<name>A0A937UST6_9ACTN</name>
<dbReference type="AlphaFoldDB" id="A0A937UST6"/>
<evidence type="ECO:0000313" key="2">
    <source>
        <dbReference type="Proteomes" id="UP000604475"/>
    </source>
</evidence>
<keyword evidence="2" id="KW-1185">Reference proteome</keyword>
<sequence length="82" mass="9259">MTMTDSEFGRHNHTWKIAKRRFVTDPTVADNALSRTLTYRHPTHLKCTRDHDDSPSQFWPVIDSPRLLPVANSASTVGAAQV</sequence>
<accession>A0A937UST6</accession>
<proteinExistence type="predicted"/>
<evidence type="ECO:0000313" key="1">
    <source>
        <dbReference type="EMBL" id="MBL7632852.1"/>
    </source>
</evidence>
<organism evidence="1 2">
    <name type="scientific">Frankia nepalensis</name>
    <dbReference type="NCBI Taxonomy" id="1836974"/>
    <lineage>
        <taxon>Bacteria</taxon>
        <taxon>Bacillati</taxon>
        <taxon>Actinomycetota</taxon>
        <taxon>Actinomycetes</taxon>
        <taxon>Frankiales</taxon>
        <taxon>Frankiaceae</taxon>
        <taxon>Frankia</taxon>
    </lineage>
</organism>
<protein>
    <submittedName>
        <fullName evidence="1">Uncharacterized protein</fullName>
    </submittedName>
</protein>